<dbReference type="GO" id="GO:0008270">
    <property type="term" value="F:zinc ion binding"/>
    <property type="evidence" value="ECO:0007669"/>
    <property type="project" value="UniProtKB-KW"/>
</dbReference>
<gene>
    <name evidence="8" type="primary">LOC106741591</name>
</gene>
<dbReference type="CDD" id="cd14947">
    <property type="entry name" value="NBR1_like"/>
    <property type="match status" value="1"/>
</dbReference>
<evidence type="ECO:0000313" key="7">
    <source>
        <dbReference type="Proteomes" id="UP000515204"/>
    </source>
</evidence>
<dbReference type="PANTHER" id="PTHR20930:SF0">
    <property type="entry name" value="PROTEIN ILRUN"/>
    <property type="match status" value="1"/>
</dbReference>
<dbReference type="InterPro" id="IPR039517">
    <property type="entry name" value="C6orf106_UBA-like"/>
</dbReference>
<keyword evidence="7" id="KW-1185">Reference proteome</keyword>
<accession>A0A6P3WU74</accession>
<dbReference type="InterPro" id="IPR009060">
    <property type="entry name" value="UBA-like_sf"/>
</dbReference>
<dbReference type="GO" id="GO:0031410">
    <property type="term" value="C:cytoplasmic vesicle"/>
    <property type="evidence" value="ECO:0007669"/>
    <property type="project" value="UniProtKB-KW"/>
</dbReference>
<dbReference type="Gene3D" id="1.10.8.10">
    <property type="entry name" value="DNA helicase RuvA subunit, C-terminal domain"/>
    <property type="match status" value="1"/>
</dbReference>
<dbReference type="KEGG" id="dqu:106741591"/>
<dbReference type="Gene3D" id="2.60.40.10">
    <property type="entry name" value="Immunoglobulins"/>
    <property type="match status" value="1"/>
</dbReference>
<evidence type="ECO:0000313" key="8">
    <source>
        <dbReference type="RefSeq" id="XP_014469219.1"/>
    </source>
</evidence>
<dbReference type="SUPFAM" id="SSF46934">
    <property type="entry name" value="UBA-like"/>
    <property type="match status" value="1"/>
</dbReference>
<feature type="domain" description="Nbr1 FW" evidence="6">
    <location>
        <begin position="81"/>
        <end position="177"/>
    </location>
</feature>
<evidence type="ECO:0000256" key="5">
    <source>
        <dbReference type="ARBA" id="ARBA00023329"/>
    </source>
</evidence>
<dbReference type="GO" id="GO:0005776">
    <property type="term" value="C:autophagosome"/>
    <property type="evidence" value="ECO:0007669"/>
    <property type="project" value="UniProtKB-SubCell"/>
</dbReference>
<evidence type="ECO:0000256" key="3">
    <source>
        <dbReference type="ARBA" id="ARBA00022771"/>
    </source>
</evidence>
<keyword evidence="2" id="KW-0479">Metal-binding</keyword>
<evidence type="ECO:0000259" key="6">
    <source>
        <dbReference type="Pfam" id="PF16158"/>
    </source>
</evidence>
<protein>
    <submittedName>
        <fullName evidence="8">Uncharacterized protein C6orf106 homolog</fullName>
    </submittedName>
</protein>
<dbReference type="GO" id="GO:0000407">
    <property type="term" value="C:phagophore assembly site"/>
    <property type="evidence" value="ECO:0007669"/>
    <property type="project" value="TreeGrafter"/>
</dbReference>
<reference evidence="8" key="1">
    <citation type="submission" date="2025-08" db="UniProtKB">
        <authorList>
            <consortium name="RefSeq"/>
        </authorList>
    </citation>
    <scope>IDENTIFICATION</scope>
</reference>
<dbReference type="RefSeq" id="XP_014469219.1">
    <property type="nucleotide sequence ID" value="XM_014613733.1"/>
</dbReference>
<dbReference type="GO" id="GO:0016236">
    <property type="term" value="P:macroautophagy"/>
    <property type="evidence" value="ECO:0007669"/>
    <property type="project" value="TreeGrafter"/>
</dbReference>
<dbReference type="FunFam" id="2.60.40.10:FF:000199">
    <property type="entry name" value="next to BRCA1 gene 1 protein-like"/>
    <property type="match status" value="1"/>
</dbReference>
<organism evidence="7 8">
    <name type="scientific">Dinoponera quadriceps</name>
    <name type="common">South American ant</name>
    <dbReference type="NCBI Taxonomy" id="609295"/>
    <lineage>
        <taxon>Eukaryota</taxon>
        <taxon>Metazoa</taxon>
        <taxon>Ecdysozoa</taxon>
        <taxon>Arthropoda</taxon>
        <taxon>Hexapoda</taxon>
        <taxon>Insecta</taxon>
        <taxon>Pterygota</taxon>
        <taxon>Neoptera</taxon>
        <taxon>Endopterygota</taxon>
        <taxon>Hymenoptera</taxon>
        <taxon>Apocrita</taxon>
        <taxon>Aculeata</taxon>
        <taxon>Formicoidea</taxon>
        <taxon>Formicidae</taxon>
        <taxon>Ponerinae</taxon>
        <taxon>Ponerini</taxon>
        <taxon>Dinoponera</taxon>
    </lineage>
</organism>
<sequence>MNVDNDLDHHLLHQFSCLGTTDKDDLVKQLQKLLAGSHLNETSAAFFLEMNNWNLQAAICSYIDFQSPLKVPCMTLICDSTIGEGESVPPSTNFQKSWRIQNSGTEAWPNGIHLELISGERMGVARVAVPPLGPKETTELSVTLSSPSETGVYQSKWRMMTATGIYFGEVIWVIITVNECGTLALTQQLHQLSTSQSNDVQMC</sequence>
<evidence type="ECO:0000256" key="4">
    <source>
        <dbReference type="ARBA" id="ARBA00022833"/>
    </source>
</evidence>
<evidence type="ECO:0000256" key="2">
    <source>
        <dbReference type="ARBA" id="ARBA00022723"/>
    </source>
</evidence>
<dbReference type="CDD" id="cd14349">
    <property type="entry name" value="UBA_CF106"/>
    <property type="match status" value="1"/>
</dbReference>
<proteinExistence type="predicted"/>
<evidence type="ECO:0000256" key="1">
    <source>
        <dbReference type="ARBA" id="ARBA00004419"/>
    </source>
</evidence>
<dbReference type="OrthoDB" id="661148at2759"/>
<keyword evidence="3" id="KW-0863">Zinc-finger</keyword>
<dbReference type="PANTHER" id="PTHR20930">
    <property type="entry name" value="OVARIAN CARCINOMA ANTIGEN CA125-RELATED"/>
    <property type="match status" value="1"/>
</dbReference>
<dbReference type="Pfam" id="PF16158">
    <property type="entry name" value="N_BRCA1_IG"/>
    <property type="match status" value="1"/>
</dbReference>
<dbReference type="GO" id="GO:0043130">
    <property type="term" value="F:ubiquitin binding"/>
    <property type="evidence" value="ECO:0007669"/>
    <property type="project" value="TreeGrafter"/>
</dbReference>
<dbReference type="InterPro" id="IPR013783">
    <property type="entry name" value="Ig-like_fold"/>
</dbReference>
<keyword evidence="5" id="KW-0968">Cytoplasmic vesicle</keyword>
<dbReference type="GeneID" id="106741591"/>
<dbReference type="InterPro" id="IPR032350">
    <property type="entry name" value="Nbr1_FW"/>
</dbReference>
<keyword evidence="4" id="KW-0862">Zinc</keyword>
<dbReference type="AlphaFoldDB" id="A0A6P3WU74"/>
<name>A0A6P3WU74_DINQU</name>
<dbReference type="Pfam" id="PF14555">
    <property type="entry name" value="UBA_4"/>
    <property type="match status" value="1"/>
</dbReference>
<dbReference type="Proteomes" id="UP000515204">
    <property type="component" value="Unplaced"/>
</dbReference>
<comment type="subcellular location">
    <subcellularLocation>
        <location evidence="1">Cytoplasmic vesicle</location>
        <location evidence="1">Autophagosome</location>
    </subcellularLocation>
</comment>